<dbReference type="Pfam" id="PF03547">
    <property type="entry name" value="Mem_trans"/>
    <property type="match status" value="1"/>
</dbReference>
<feature type="transmembrane region" description="Helical" evidence="7">
    <location>
        <begin position="201"/>
        <end position="221"/>
    </location>
</feature>
<evidence type="ECO:0008006" key="10">
    <source>
        <dbReference type="Google" id="ProtNLM"/>
    </source>
</evidence>
<keyword evidence="2" id="KW-0813">Transport</keyword>
<feature type="transmembrane region" description="Helical" evidence="7">
    <location>
        <begin position="6"/>
        <end position="32"/>
    </location>
</feature>
<feature type="transmembrane region" description="Helical" evidence="7">
    <location>
        <begin position="290"/>
        <end position="309"/>
    </location>
</feature>
<dbReference type="AlphaFoldDB" id="K0J4U8"/>
<accession>K0J4U8</accession>
<dbReference type="PANTHER" id="PTHR36838:SF3">
    <property type="entry name" value="TRANSPORTER AUXIN EFFLUX CARRIER EC FAMILY"/>
    <property type="match status" value="1"/>
</dbReference>
<dbReference type="EMBL" id="AP012050">
    <property type="protein sequence ID" value="BAM47826.1"/>
    <property type="molecule type" value="Genomic_DNA"/>
</dbReference>
<dbReference type="PATRIC" id="fig|698758.3.peg.1692"/>
<dbReference type="Proteomes" id="UP000006294">
    <property type="component" value="Chromosome"/>
</dbReference>
<keyword evidence="9" id="KW-1185">Reference proteome</keyword>
<evidence type="ECO:0000256" key="5">
    <source>
        <dbReference type="ARBA" id="ARBA00022989"/>
    </source>
</evidence>
<keyword evidence="5 7" id="KW-1133">Transmembrane helix</keyword>
<evidence type="ECO:0000256" key="7">
    <source>
        <dbReference type="SAM" id="Phobius"/>
    </source>
</evidence>
<feature type="transmembrane region" description="Helical" evidence="7">
    <location>
        <begin position="70"/>
        <end position="94"/>
    </location>
</feature>
<dbReference type="GO" id="GO:0016020">
    <property type="term" value="C:membrane"/>
    <property type="evidence" value="ECO:0007669"/>
    <property type="project" value="UniProtKB-SubCell"/>
</dbReference>
<name>K0J4U8_AMPXN</name>
<comment type="subcellular location">
    <subcellularLocation>
        <location evidence="1">Membrane</location>
        <topology evidence="1">Multi-pass membrane protein</topology>
    </subcellularLocation>
</comment>
<gene>
    <name evidence="8" type="ordered locus">AXY_16940</name>
</gene>
<evidence type="ECO:0000256" key="1">
    <source>
        <dbReference type="ARBA" id="ARBA00004141"/>
    </source>
</evidence>
<evidence type="ECO:0000313" key="8">
    <source>
        <dbReference type="EMBL" id="BAM47826.1"/>
    </source>
</evidence>
<dbReference type="PANTHER" id="PTHR36838">
    <property type="entry name" value="AUXIN EFFLUX CARRIER FAMILY PROTEIN"/>
    <property type="match status" value="1"/>
</dbReference>
<evidence type="ECO:0000313" key="9">
    <source>
        <dbReference type="Proteomes" id="UP000006294"/>
    </source>
</evidence>
<feature type="transmembrane region" description="Helical" evidence="7">
    <location>
        <begin position="101"/>
        <end position="119"/>
    </location>
</feature>
<feature type="transmembrane region" description="Helical" evidence="7">
    <location>
        <begin position="178"/>
        <end position="195"/>
    </location>
</feature>
<sequence>MKEREWMGWSVVSAFNQQFILSVIIISLGFIFKKMGLLKETDGAIISRLIFNLTLPALIIASFSQLELEISLIILIIAGFGFGLILALIGIFVFRKEPASYKGVLIMMIPGMNIGLFAFPLVEGIWGAEGIKYFGMLDAGNAFIVFGLTYLLGNYYLDRDEPIKFSHAVKKLTNSIPLMVYLIVFVFKILSIPFPNVVVKAASVISGANMPLSLLLLGLYLSFTFDRRYLSRLIKYLVTRYGASLFIGILIYFFLPVSEMIMMTLLIGLCLPIPLSVIPYAEEFKYDHKFVVMVSNVTILTSFVLIWLMTNLLF</sequence>
<keyword evidence="6 7" id="KW-0472">Membrane</keyword>
<dbReference type="InterPro" id="IPR004776">
    <property type="entry name" value="Mem_transp_PIN-like"/>
</dbReference>
<evidence type="ECO:0000256" key="3">
    <source>
        <dbReference type="ARBA" id="ARBA00022475"/>
    </source>
</evidence>
<protein>
    <recommendedName>
        <fullName evidence="10">Transporter</fullName>
    </recommendedName>
</protein>
<keyword evidence="4 7" id="KW-0812">Transmembrane</keyword>
<dbReference type="RefSeq" id="WP_015010418.1">
    <property type="nucleotide sequence ID" value="NC_018704.1"/>
</dbReference>
<dbReference type="GO" id="GO:0055085">
    <property type="term" value="P:transmembrane transport"/>
    <property type="evidence" value="ECO:0007669"/>
    <property type="project" value="InterPro"/>
</dbReference>
<dbReference type="STRING" id="698758.AXY_16940"/>
<organism evidence="8 9">
    <name type="scientific">Amphibacillus xylanus (strain ATCC 51415 / DSM 6626 / JCM 7361 / LMG 17667 / NBRC 15112 / Ep01)</name>
    <dbReference type="NCBI Taxonomy" id="698758"/>
    <lineage>
        <taxon>Bacteria</taxon>
        <taxon>Bacillati</taxon>
        <taxon>Bacillota</taxon>
        <taxon>Bacilli</taxon>
        <taxon>Bacillales</taxon>
        <taxon>Bacillaceae</taxon>
        <taxon>Amphibacillus</taxon>
    </lineage>
</organism>
<proteinExistence type="predicted"/>
<reference evidence="8 9" key="1">
    <citation type="submission" date="2011-01" db="EMBL/GenBank/DDBJ databases">
        <title>Whole genome sequence of Amphibacillus xylinus NBRC 15112.</title>
        <authorList>
            <person name="Nakazawa H."/>
            <person name="Katano Y."/>
            <person name="Nakamura S."/>
            <person name="Sasagawa M."/>
            <person name="Fukada J."/>
            <person name="Arai T."/>
            <person name="Sasakura N."/>
            <person name="Mochizuki D."/>
            <person name="Hosoyama A."/>
            <person name="Harada K."/>
            <person name="Horikawa H."/>
            <person name="Kato Y."/>
            <person name="Harada T."/>
            <person name="Sasaki K."/>
            <person name="Sekiguchi M."/>
            <person name="Hodoyama M."/>
            <person name="Nishiko R."/>
            <person name="Narita H."/>
            <person name="Hanamaki A."/>
            <person name="Hata C."/>
            <person name="Konno Y."/>
            <person name="Niimura Y."/>
            <person name="Yamazaki S."/>
            <person name="Fujita N."/>
        </authorList>
    </citation>
    <scope>NUCLEOTIDE SEQUENCE [LARGE SCALE GENOMIC DNA]</scope>
    <source>
        <strain evidence="9">ATCC 51415 / DSM 6626 / JCM 7361 / LMG 17667 / NBRC 15112 / Ep01</strain>
    </source>
</reference>
<dbReference type="eggNOG" id="COG0679">
    <property type="taxonomic scope" value="Bacteria"/>
</dbReference>
<keyword evidence="3" id="KW-1003">Cell membrane</keyword>
<evidence type="ECO:0000256" key="6">
    <source>
        <dbReference type="ARBA" id="ARBA00023136"/>
    </source>
</evidence>
<feature type="transmembrane region" description="Helical" evidence="7">
    <location>
        <begin position="44"/>
        <end position="64"/>
    </location>
</feature>
<feature type="transmembrane region" description="Helical" evidence="7">
    <location>
        <begin position="233"/>
        <end position="254"/>
    </location>
</feature>
<dbReference type="KEGG" id="axl:AXY_16940"/>
<evidence type="ECO:0000256" key="4">
    <source>
        <dbReference type="ARBA" id="ARBA00022692"/>
    </source>
</evidence>
<feature type="transmembrane region" description="Helical" evidence="7">
    <location>
        <begin position="139"/>
        <end position="157"/>
    </location>
</feature>
<feature type="transmembrane region" description="Helical" evidence="7">
    <location>
        <begin position="260"/>
        <end position="278"/>
    </location>
</feature>
<evidence type="ECO:0000256" key="2">
    <source>
        <dbReference type="ARBA" id="ARBA00022448"/>
    </source>
</evidence>
<dbReference type="HOGENOM" id="CLU_056175_6_1_9"/>